<dbReference type="EMBL" id="JAVRRA010016592">
    <property type="protein sequence ID" value="KAK5201524.1"/>
    <property type="molecule type" value="Genomic_DNA"/>
</dbReference>
<dbReference type="Proteomes" id="UP001357485">
    <property type="component" value="Unassembled WGS sequence"/>
</dbReference>
<evidence type="ECO:0000313" key="2">
    <source>
        <dbReference type="EMBL" id="KAK5201524.1"/>
    </source>
</evidence>
<evidence type="ECO:0000313" key="3">
    <source>
        <dbReference type="Proteomes" id="UP001357485"/>
    </source>
</evidence>
<keyword evidence="3" id="KW-1185">Reference proteome</keyword>
<feature type="compositionally biased region" description="Polar residues" evidence="1">
    <location>
        <begin position="118"/>
        <end position="127"/>
    </location>
</feature>
<proteinExistence type="predicted"/>
<accession>A0ABR0LPM1</accession>
<protein>
    <submittedName>
        <fullName evidence="2">Uncharacterized protein</fullName>
    </submittedName>
</protein>
<evidence type="ECO:0000256" key="1">
    <source>
        <dbReference type="SAM" id="MobiDB-lite"/>
    </source>
</evidence>
<feature type="non-terminal residue" evidence="2">
    <location>
        <position position="1"/>
    </location>
</feature>
<organism evidence="2 3">
    <name type="scientific">Cryomyces antarcticus</name>
    <dbReference type="NCBI Taxonomy" id="329879"/>
    <lineage>
        <taxon>Eukaryota</taxon>
        <taxon>Fungi</taxon>
        <taxon>Dikarya</taxon>
        <taxon>Ascomycota</taxon>
        <taxon>Pezizomycotina</taxon>
        <taxon>Dothideomycetes</taxon>
        <taxon>Dothideomycetes incertae sedis</taxon>
        <taxon>Cryomyces</taxon>
    </lineage>
</organism>
<name>A0ABR0LPM1_9PEZI</name>
<sequence>RQVHWILWSIVTETALIITPEEAEHFMPLIRDAKVPPTHLLAYADPVTRKMLHFNSLTYYAMPTLQTGWKPPTRLTIELGIFAGRLYFDFDEYSDLCKYLGFEKVPETSDNAVPSFELQETNETTHGAANEAEMDTST</sequence>
<gene>
    <name evidence="2" type="ORF">LTR16_002378</name>
</gene>
<feature type="region of interest" description="Disordered" evidence="1">
    <location>
        <begin position="118"/>
        <end position="138"/>
    </location>
</feature>
<reference evidence="2 3" key="1">
    <citation type="submission" date="2023-08" db="EMBL/GenBank/DDBJ databases">
        <title>Black Yeasts Isolated from many extreme environments.</title>
        <authorList>
            <person name="Coleine C."/>
            <person name="Stajich J.E."/>
            <person name="Selbmann L."/>
        </authorList>
    </citation>
    <scope>NUCLEOTIDE SEQUENCE [LARGE SCALE GENOMIC DNA]</scope>
    <source>
        <strain evidence="2 3">CCFEE 536</strain>
    </source>
</reference>
<comment type="caution">
    <text evidence="2">The sequence shown here is derived from an EMBL/GenBank/DDBJ whole genome shotgun (WGS) entry which is preliminary data.</text>
</comment>